<dbReference type="GO" id="GO:0033566">
    <property type="term" value="P:gamma-tubulin complex localization"/>
    <property type="evidence" value="ECO:0007669"/>
    <property type="project" value="InterPro"/>
</dbReference>
<protein>
    <recommendedName>
        <fullName evidence="4">Mitotic-spindle organizing protein 1</fullName>
    </recommendedName>
    <alternativeName>
        <fullName evidence="7">Mitotic-spindle organizing protein associated with a ring of gamma-tubulin 1</fullName>
    </alternativeName>
</protein>
<dbReference type="PANTHER" id="PTHR28520:SF2">
    <property type="entry name" value="MITOTIC-SPINDLE ORGANIZING PROTEIN 1"/>
    <property type="match status" value="1"/>
</dbReference>
<dbReference type="PANTHER" id="PTHR28520">
    <property type="entry name" value="MITOTIC-SPINDLE ORGANIZING PROTEIN 1"/>
    <property type="match status" value="1"/>
</dbReference>
<dbReference type="AlphaFoldDB" id="A0AAV0BPX4"/>
<dbReference type="GO" id="GO:0031021">
    <property type="term" value="C:interphase microtubule organizing center"/>
    <property type="evidence" value="ECO:0007669"/>
    <property type="project" value="TreeGrafter"/>
</dbReference>
<sequence>MKVLFEISQLLGTGIDRQTLALCIGMIEEGTNPIALAVSHMKHSLPRAHTPYRPYVAGLD</sequence>
<keyword evidence="5" id="KW-0963">Cytoplasm</keyword>
<comment type="caution">
    <text evidence="8">The sequence shown here is derived from an EMBL/GenBank/DDBJ whole genome shotgun (WGS) entry which is preliminary data.</text>
</comment>
<keyword evidence="6" id="KW-0206">Cytoskeleton</keyword>
<proteinExistence type="inferred from homology"/>
<dbReference type="GO" id="GO:0090307">
    <property type="term" value="P:mitotic spindle assembly"/>
    <property type="evidence" value="ECO:0007669"/>
    <property type="project" value="TreeGrafter"/>
</dbReference>
<evidence type="ECO:0000256" key="6">
    <source>
        <dbReference type="ARBA" id="ARBA00023212"/>
    </source>
</evidence>
<reference evidence="8" key="1">
    <citation type="submission" date="2022-06" db="EMBL/GenBank/DDBJ databases">
        <authorList>
            <consortium name="SYNGENTA / RWTH Aachen University"/>
        </authorList>
    </citation>
    <scope>NUCLEOTIDE SEQUENCE</scope>
</reference>
<evidence type="ECO:0000313" key="8">
    <source>
        <dbReference type="EMBL" id="CAH7688231.1"/>
    </source>
</evidence>
<evidence type="ECO:0000256" key="2">
    <source>
        <dbReference type="ARBA" id="ARBA00004267"/>
    </source>
</evidence>
<dbReference type="GO" id="GO:0051415">
    <property type="term" value="P:microtubule nucleation by interphase microtubule organizing center"/>
    <property type="evidence" value="ECO:0007669"/>
    <property type="project" value="TreeGrafter"/>
</dbReference>
<evidence type="ECO:0000313" key="9">
    <source>
        <dbReference type="Proteomes" id="UP001153365"/>
    </source>
</evidence>
<comment type="function">
    <text evidence="1">Required for gamma-tubulin complex recruitment to the microtubule organizing center (MTOC).</text>
</comment>
<dbReference type="Proteomes" id="UP001153365">
    <property type="component" value="Unassembled WGS sequence"/>
</dbReference>
<name>A0AAV0BPX4_PHAPC</name>
<evidence type="ECO:0000256" key="1">
    <source>
        <dbReference type="ARBA" id="ARBA00003060"/>
    </source>
</evidence>
<evidence type="ECO:0000256" key="7">
    <source>
        <dbReference type="ARBA" id="ARBA00029810"/>
    </source>
</evidence>
<dbReference type="InterPro" id="IPR022214">
    <property type="entry name" value="MZT1"/>
</dbReference>
<organism evidence="8 9">
    <name type="scientific">Phakopsora pachyrhizi</name>
    <name type="common">Asian soybean rust disease fungus</name>
    <dbReference type="NCBI Taxonomy" id="170000"/>
    <lineage>
        <taxon>Eukaryota</taxon>
        <taxon>Fungi</taxon>
        <taxon>Dikarya</taxon>
        <taxon>Basidiomycota</taxon>
        <taxon>Pucciniomycotina</taxon>
        <taxon>Pucciniomycetes</taxon>
        <taxon>Pucciniales</taxon>
        <taxon>Phakopsoraceae</taxon>
        <taxon>Phakopsora</taxon>
    </lineage>
</organism>
<keyword evidence="9" id="KW-1185">Reference proteome</keyword>
<dbReference type="EMBL" id="CALTRL010005964">
    <property type="protein sequence ID" value="CAH7688231.1"/>
    <property type="molecule type" value="Genomic_DNA"/>
</dbReference>
<comment type="subcellular location">
    <subcellularLocation>
        <location evidence="2">Cytoplasm</location>
        <location evidence="2">Cytoskeleton</location>
        <location evidence="2">Microtubule organizing center</location>
    </subcellularLocation>
</comment>
<evidence type="ECO:0000256" key="3">
    <source>
        <dbReference type="ARBA" id="ARBA00011015"/>
    </source>
</evidence>
<comment type="similarity">
    <text evidence="3">Belongs to the MOZART1 family.</text>
</comment>
<evidence type="ECO:0000256" key="5">
    <source>
        <dbReference type="ARBA" id="ARBA00022490"/>
    </source>
</evidence>
<dbReference type="GO" id="GO:0005819">
    <property type="term" value="C:spindle"/>
    <property type="evidence" value="ECO:0007669"/>
    <property type="project" value="TreeGrafter"/>
</dbReference>
<accession>A0AAV0BPX4</accession>
<evidence type="ECO:0000256" key="4">
    <source>
        <dbReference type="ARBA" id="ARBA00016992"/>
    </source>
</evidence>
<dbReference type="GO" id="GO:0000931">
    <property type="term" value="C:gamma-tubulin ring complex"/>
    <property type="evidence" value="ECO:0007669"/>
    <property type="project" value="InterPro"/>
</dbReference>
<gene>
    <name evidence="8" type="ORF">PPACK8108_LOCUS23167</name>
</gene>
<dbReference type="Pfam" id="PF12554">
    <property type="entry name" value="MOZART1"/>
    <property type="match status" value="1"/>
</dbReference>